<dbReference type="CDD" id="cd06261">
    <property type="entry name" value="TM_PBP2"/>
    <property type="match status" value="1"/>
</dbReference>
<dbReference type="GO" id="GO:0005886">
    <property type="term" value="C:plasma membrane"/>
    <property type="evidence" value="ECO:0007669"/>
    <property type="project" value="UniProtKB-SubCell"/>
</dbReference>
<proteinExistence type="inferred from homology"/>
<keyword evidence="4 7" id="KW-0812">Transmembrane</keyword>
<dbReference type="AlphaFoldDB" id="A0A9D1YTI3"/>
<keyword evidence="2 7" id="KW-0813">Transport</keyword>
<evidence type="ECO:0000313" key="9">
    <source>
        <dbReference type="EMBL" id="HIY65068.1"/>
    </source>
</evidence>
<name>A0A9D1YTI3_9MICO</name>
<keyword evidence="6 7" id="KW-0472">Membrane</keyword>
<feature type="transmembrane region" description="Helical" evidence="7">
    <location>
        <begin position="143"/>
        <end position="163"/>
    </location>
</feature>
<organism evidence="9 10">
    <name type="scientific">Candidatus Agrococcus pullicola</name>
    <dbReference type="NCBI Taxonomy" id="2838429"/>
    <lineage>
        <taxon>Bacteria</taxon>
        <taxon>Bacillati</taxon>
        <taxon>Actinomycetota</taxon>
        <taxon>Actinomycetes</taxon>
        <taxon>Micrococcales</taxon>
        <taxon>Microbacteriaceae</taxon>
        <taxon>Agrococcus</taxon>
    </lineage>
</organism>
<feature type="domain" description="ABC transmembrane type-1" evidence="8">
    <location>
        <begin position="75"/>
        <end position="262"/>
    </location>
</feature>
<evidence type="ECO:0000256" key="1">
    <source>
        <dbReference type="ARBA" id="ARBA00004651"/>
    </source>
</evidence>
<evidence type="ECO:0000259" key="8">
    <source>
        <dbReference type="PROSITE" id="PS50928"/>
    </source>
</evidence>
<dbReference type="Pfam" id="PF00528">
    <property type="entry name" value="BPD_transp_1"/>
    <property type="match status" value="1"/>
</dbReference>
<feature type="transmembrane region" description="Helical" evidence="7">
    <location>
        <begin position="108"/>
        <end position="131"/>
    </location>
</feature>
<dbReference type="PANTHER" id="PTHR32243">
    <property type="entry name" value="MALTOSE TRANSPORT SYSTEM PERMEASE-RELATED"/>
    <property type="match status" value="1"/>
</dbReference>
<protein>
    <submittedName>
        <fullName evidence="9">Carbohydrate ABC transporter permease</fullName>
    </submittedName>
</protein>
<reference evidence="9" key="1">
    <citation type="journal article" date="2021" name="PeerJ">
        <title>Extensive microbial diversity within the chicken gut microbiome revealed by metagenomics and culture.</title>
        <authorList>
            <person name="Gilroy R."/>
            <person name="Ravi A."/>
            <person name="Getino M."/>
            <person name="Pursley I."/>
            <person name="Horton D.L."/>
            <person name="Alikhan N.F."/>
            <person name="Baker D."/>
            <person name="Gharbi K."/>
            <person name="Hall N."/>
            <person name="Watson M."/>
            <person name="Adriaenssens E.M."/>
            <person name="Foster-Nyarko E."/>
            <person name="Jarju S."/>
            <person name="Secka A."/>
            <person name="Antonio M."/>
            <person name="Oren A."/>
            <person name="Chaudhuri R.R."/>
            <person name="La Ragione R."/>
            <person name="Hildebrand F."/>
            <person name="Pallen M.J."/>
        </authorList>
    </citation>
    <scope>NUCLEOTIDE SEQUENCE</scope>
    <source>
        <strain evidence="9">ChiGjej1B1-98</strain>
    </source>
</reference>
<sequence>MTARRRPVRKVAARTGFYALLLLMLVPFAFVFWYMISTSLKPQQALTSSTFQWTFTPTLANYAQVMQQTDFLEFALNSMLVGLGSVAIALGLGLPAAYAIARYKAPKLAGIILSARVTPGITFLIPLFIIFSRLDWVDTYRALIVAHLLITLPLVTWLMIGFFEELPQEIIDSARVDGASAIRTFLQVILPVTRGGIASAAILAFIFSWNHFMFSVVLAGRTTRTLPVAVFEFMSYGQINWGAIAAAATVMTIPVVVLAMFAQRHIVQGLAGGAVKG</sequence>
<dbReference type="SUPFAM" id="SSF161098">
    <property type="entry name" value="MetI-like"/>
    <property type="match status" value="1"/>
</dbReference>
<dbReference type="EMBL" id="DXDC01000060">
    <property type="protein sequence ID" value="HIY65068.1"/>
    <property type="molecule type" value="Genomic_DNA"/>
</dbReference>
<evidence type="ECO:0000256" key="3">
    <source>
        <dbReference type="ARBA" id="ARBA00022475"/>
    </source>
</evidence>
<accession>A0A9D1YTI3</accession>
<feature type="transmembrane region" description="Helical" evidence="7">
    <location>
        <begin position="241"/>
        <end position="262"/>
    </location>
</feature>
<evidence type="ECO:0000256" key="7">
    <source>
        <dbReference type="RuleBase" id="RU363032"/>
    </source>
</evidence>
<dbReference type="Gene3D" id="1.10.3720.10">
    <property type="entry name" value="MetI-like"/>
    <property type="match status" value="1"/>
</dbReference>
<keyword evidence="3" id="KW-1003">Cell membrane</keyword>
<evidence type="ECO:0000256" key="6">
    <source>
        <dbReference type="ARBA" id="ARBA00023136"/>
    </source>
</evidence>
<dbReference type="PROSITE" id="PS50928">
    <property type="entry name" value="ABC_TM1"/>
    <property type="match status" value="1"/>
</dbReference>
<evidence type="ECO:0000313" key="10">
    <source>
        <dbReference type="Proteomes" id="UP000824005"/>
    </source>
</evidence>
<feature type="transmembrane region" description="Helical" evidence="7">
    <location>
        <begin position="12"/>
        <end position="36"/>
    </location>
</feature>
<comment type="caution">
    <text evidence="9">The sequence shown here is derived from an EMBL/GenBank/DDBJ whole genome shotgun (WGS) entry which is preliminary data.</text>
</comment>
<evidence type="ECO:0000256" key="5">
    <source>
        <dbReference type="ARBA" id="ARBA00022989"/>
    </source>
</evidence>
<dbReference type="InterPro" id="IPR000515">
    <property type="entry name" value="MetI-like"/>
</dbReference>
<gene>
    <name evidence="9" type="ORF">H9830_02165</name>
</gene>
<keyword evidence="5 7" id="KW-1133">Transmembrane helix</keyword>
<evidence type="ECO:0000256" key="2">
    <source>
        <dbReference type="ARBA" id="ARBA00022448"/>
    </source>
</evidence>
<comment type="subcellular location">
    <subcellularLocation>
        <location evidence="1 7">Cell membrane</location>
        <topology evidence="1 7">Multi-pass membrane protein</topology>
    </subcellularLocation>
</comment>
<dbReference type="Proteomes" id="UP000824005">
    <property type="component" value="Unassembled WGS sequence"/>
</dbReference>
<feature type="transmembrane region" description="Helical" evidence="7">
    <location>
        <begin position="79"/>
        <end position="101"/>
    </location>
</feature>
<reference evidence="9" key="2">
    <citation type="submission" date="2021-04" db="EMBL/GenBank/DDBJ databases">
        <authorList>
            <person name="Gilroy R."/>
        </authorList>
    </citation>
    <scope>NUCLEOTIDE SEQUENCE</scope>
    <source>
        <strain evidence="9">ChiGjej1B1-98</strain>
    </source>
</reference>
<dbReference type="GO" id="GO:0055085">
    <property type="term" value="P:transmembrane transport"/>
    <property type="evidence" value="ECO:0007669"/>
    <property type="project" value="InterPro"/>
</dbReference>
<comment type="similarity">
    <text evidence="7">Belongs to the binding-protein-dependent transport system permease family.</text>
</comment>
<evidence type="ECO:0000256" key="4">
    <source>
        <dbReference type="ARBA" id="ARBA00022692"/>
    </source>
</evidence>
<dbReference type="PANTHER" id="PTHR32243:SF18">
    <property type="entry name" value="INNER MEMBRANE ABC TRANSPORTER PERMEASE PROTEIN YCJP"/>
    <property type="match status" value="1"/>
</dbReference>
<dbReference type="InterPro" id="IPR035906">
    <property type="entry name" value="MetI-like_sf"/>
</dbReference>
<feature type="transmembrane region" description="Helical" evidence="7">
    <location>
        <begin position="184"/>
        <end position="209"/>
    </location>
</feature>
<dbReference type="InterPro" id="IPR050901">
    <property type="entry name" value="BP-dep_ABC_trans_perm"/>
</dbReference>